<dbReference type="AlphaFoldDB" id="A0AAN0JYR4"/>
<dbReference type="FunFam" id="3.90.190.10:FF:000060">
    <property type="entry name" value="Phosphatidylglycerophosphatase and protein-tyrosine phosphatase 1"/>
    <property type="match status" value="1"/>
</dbReference>
<keyword evidence="5" id="KW-0904">Protein phosphatase</keyword>
<keyword evidence="6" id="KW-0443">Lipid metabolism</keyword>
<accession>A0AAN0JYR4</accession>
<keyword evidence="21" id="KW-1185">Reference proteome</keyword>
<evidence type="ECO:0000256" key="2">
    <source>
        <dbReference type="ARBA" id="ARBA00005189"/>
    </source>
</evidence>
<dbReference type="GeneID" id="100641157"/>
<dbReference type="InterPro" id="IPR020422">
    <property type="entry name" value="TYR_PHOSPHATASE_DUAL_dom"/>
</dbReference>
<evidence type="ECO:0000313" key="21">
    <source>
        <dbReference type="Proteomes" id="UP000007879"/>
    </source>
</evidence>
<name>A0AAN0JYR4_AMPQE</name>
<keyword evidence="8" id="KW-0594">Phospholipid biosynthesis</keyword>
<keyword evidence="7" id="KW-0472">Membrane</keyword>
<protein>
    <recommendedName>
        <fullName evidence="17">Phosphatidylglycerophosphatase and protein-tyrosine phosphatase 1</fullName>
        <ecNumber evidence="11">3.1.3.27</ecNumber>
    </recommendedName>
</protein>
<dbReference type="Proteomes" id="UP000007879">
    <property type="component" value="Unassembled WGS sequence"/>
</dbReference>
<evidence type="ECO:0000256" key="14">
    <source>
        <dbReference type="ARBA" id="ARBA00052505"/>
    </source>
</evidence>
<comment type="catalytic activity">
    <reaction evidence="12">
        <text>a 1,2-diacyl-sn-glycero-3-phospho-(1'-sn-glycero-3'-phosphate) + H2O = a 1,2-diacyl-sn-glycero-3-phospho-(1'-sn-glycerol) + phosphate</text>
        <dbReference type="Rhea" id="RHEA:33751"/>
        <dbReference type="ChEBI" id="CHEBI:15377"/>
        <dbReference type="ChEBI" id="CHEBI:43474"/>
        <dbReference type="ChEBI" id="CHEBI:60110"/>
        <dbReference type="ChEBI" id="CHEBI:64716"/>
        <dbReference type="EC" id="3.1.3.27"/>
    </reaction>
    <physiologicalReaction direction="left-to-right" evidence="12">
        <dbReference type="Rhea" id="RHEA:33752"/>
    </physiologicalReaction>
</comment>
<dbReference type="InterPro" id="IPR044596">
    <property type="entry name" value="PTPMT1-like"/>
</dbReference>
<dbReference type="GO" id="GO:0005737">
    <property type="term" value="C:cytoplasm"/>
    <property type="evidence" value="ECO:0007669"/>
    <property type="project" value="UniProtKB-ARBA"/>
</dbReference>
<evidence type="ECO:0000313" key="20">
    <source>
        <dbReference type="EnsemblMetazoa" id="XP_019862128.1"/>
    </source>
</evidence>
<evidence type="ECO:0000256" key="10">
    <source>
        <dbReference type="ARBA" id="ARBA00024192"/>
    </source>
</evidence>
<evidence type="ECO:0000256" key="13">
    <source>
        <dbReference type="ARBA" id="ARBA00051818"/>
    </source>
</evidence>
<dbReference type="Pfam" id="PF00782">
    <property type="entry name" value="DSPc"/>
    <property type="match status" value="1"/>
</dbReference>
<comment type="catalytic activity">
    <reaction evidence="14">
        <text>1,2-dibutyryl-sn-glycero-3-phospho-(1D-myo-inositol-5-phosphate) + H2O = 1,2-dibutyryl-sn-glycero-3-phospho-(1D-myo-inositol) + phosphate</text>
        <dbReference type="Rhea" id="RHEA:42584"/>
        <dbReference type="ChEBI" id="CHEBI:15377"/>
        <dbReference type="ChEBI" id="CHEBI:43474"/>
        <dbReference type="ChEBI" id="CHEBI:82605"/>
        <dbReference type="ChEBI" id="CHEBI:82606"/>
    </reaction>
    <physiologicalReaction direction="left-to-right" evidence="14">
        <dbReference type="Rhea" id="RHEA:42585"/>
    </physiologicalReaction>
</comment>
<dbReference type="GO" id="GO:0008654">
    <property type="term" value="P:phospholipid biosynthetic process"/>
    <property type="evidence" value="ECO:0007669"/>
    <property type="project" value="UniProtKB-KW"/>
</dbReference>
<reference evidence="21" key="1">
    <citation type="journal article" date="2010" name="Nature">
        <title>The Amphimedon queenslandica genome and the evolution of animal complexity.</title>
        <authorList>
            <person name="Srivastava M."/>
            <person name="Simakov O."/>
            <person name="Chapman J."/>
            <person name="Fahey B."/>
            <person name="Gauthier M.E."/>
            <person name="Mitros T."/>
            <person name="Richards G.S."/>
            <person name="Conaco C."/>
            <person name="Dacre M."/>
            <person name="Hellsten U."/>
            <person name="Larroux C."/>
            <person name="Putnam N.H."/>
            <person name="Stanke M."/>
            <person name="Adamska M."/>
            <person name="Darling A."/>
            <person name="Degnan S.M."/>
            <person name="Oakley T.H."/>
            <person name="Plachetzki D.C."/>
            <person name="Zhai Y."/>
            <person name="Adamski M."/>
            <person name="Calcino A."/>
            <person name="Cummins S.F."/>
            <person name="Goodstein D.M."/>
            <person name="Harris C."/>
            <person name="Jackson D.J."/>
            <person name="Leys S.P."/>
            <person name="Shu S."/>
            <person name="Woodcroft B.J."/>
            <person name="Vervoort M."/>
            <person name="Kosik K.S."/>
            <person name="Manning G."/>
            <person name="Degnan B.M."/>
            <person name="Rokhsar D.S."/>
        </authorList>
    </citation>
    <scope>NUCLEOTIDE SEQUENCE [LARGE SCALE GENOMIC DNA]</scope>
</reference>
<dbReference type="InterPro" id="IPR003595">
    <property type="entry name" value="Tyr_Pase_cat"/>
</dbReference>
<dbReference type="KEGG" id="aqu:100641157"/>
<dbReference type="InterPro" id="IPR016130">
    <property type="entry name" value="Tyr_Pase_AS"/>
</dbReference>
<evidence type="ECO:0000259" key="19">
    <source>
        <dbReference type="PROSITE" id="PS50056"/>
    </source>
</evidence>
<sequence>MSLSSIWTAIMTRYLYGTAFHRLLARVLYFPTLVRLIFKQKVSITNWYDRIDDTVILGALPFRSMTKELVEGEKVRAVLSYNQDYELKLFTNSLKDWEKNGVKQYVYPTWDFTPPTQKHIADGLFVIDRERLNKSSVYVHCKAGKGRSATVVACYVMKRYKMVPDDAIDFIERKRPQIRMNSHQRQAITEFYENLIHKAN</sequence>
<dbReference type="GO" id="GO:0004721">
    <property type="term" value="F:phosphoprotein phosphatase activity"/>
    <property type="evidence" value="ECO:0007669"/>
    <property type="project" value="UniProtKB-KW"/>
</dbReference>
<keyword evidence="9" id="KW-1208">Phospholipid metabolism</keyword>
<evidence type="ECO:0000256" key="9">
    <source>
        <dbReference type="ARBA" id="ARBA00023264"/>
    </source>
</evidence>
<evidence type="ECO:0000256" key="11">
    <source>
        <dbReference type="ARBA" id="ARBA00024224"/>
    </source>
</evidence>
<comment type="catalytic activity">
    <reaction evidence="13">
        <text>a 1-acyl-2-hexanoyl-sn-glycero-3-phospho-(1D-myo-inositol-5-phosphate) + H2O = a 1-acyl-2-hexanoyl-sn-glycero-3-phospho-(1D-myo-inositol) + phosphate</text>
        <dbReference type="Rhea" id="RHEA:42320"/>
        <dbReference type="ChEBI" id="CHEBI:15377"/>
        <dbReference type="ChEBI" id="CHEBI:43474"/>
        <dbReference type="ChEBI" id="CHEBI:78930"/>
        <dbReference type="ChEBI" id="CHEBI:78931"/>
    </reaction>
    <physiologicalReaction direction="left-to-right" evidence="13">
        <dbReference type="Rhea" id="RHEA:42321"/>
    </physiologicalReaction>
</comment>
<comment type="catalytic activity">
    <reaction evidence="16">
        <text>1,2-dioctanoyl-sn-glycero-3-phospho-(1D-myo-inositol-5-phosphate) + H2O = 1,2-dioctanoyl-sn-glycero-3-phospho-(1D-myo-inositol) + phosphate</text>
        <dbReference type="Rhea" id="RHEA:42308"/>
        <dbReference type="ChEBI" id="CHEBI:15377"/>
        <dbReference type="ChEBI" id="CHEBI:43474"/>
        <dbReference type="ChEBI" id="CHEBI:65221"/>
        <dbReference type="ChEBI" id="CHEBI:78911"/>
    </reaction>
    <physiologicalReaction direction="left-to-right" evidence="16">
        <dbReference type="Rhea" id="RHEA:42309"/>
    </physiologicalReaction>
</comment>
<dbReference type="SMART" id="SM00404">
    <property type="entry name" value="PTPc_motif"/>
    <property type="match status" value="1"/>
</dbReference>
<dbReference type="SMART" id="SM00195">
    <property type="entry name" value="DSPc"/>
    <property type="match status" value="1"/>
</dbReference>
<comment type="subcellular location">
    <subcellularLocation>
        <location evidence="1">Membrane</location>
    </subcellularLocation>
</comment>
<dbReference type="EnsemblMetazoa" id="XM_020006569.1">
    <property type="protein sequence ID" value="XP_019862128.1"/>
    <property type="gene ID" value="LOC100641157"/>
</dbReference>
<proteinExistence type="predicted"/>
<dbReference type="PROSITE" id="PS50056">
    <property type="entry name" value="TYR_PHOSPHATASE_2"/>
    <property type="match status" value="1"/>
</dbReference>
<dbReference type="SUPFAM" id="SSF52799">
    <property type="entry name" value="(Phosphotyrosine protein) phosphatases II"/>
    <property type="match status" value="1"/>
</dbReference>
<dbReference type="PANTHER" id="PTHR46712">
    <property type="entry name" value="PHOSPHATIDYLGLYCEROPHOSPHATASE AND PROTEIN-TYROSINE PHOSPHATASE 1"/>
    <property type="match status" value="1"/>
</dbReference>
<dbReference type="InterPro" id="IPR000340">
    <property type="entry name" value="Dual-sp_phosphatase_cat-dom"/>
</dbReference>
<evidence type="ECO:0000256" key="5">
    <source>
        <dbReference type="ARBA" id="ARBA00022912"/>
    </source>
</evidence>
<dbReference type="EC" id="3.1.3.27" evidence="11"/>
<evidence type="ECO:0000256" key="6">
    <source>
        <dbReference type="ARBA" id="ARBA00023098"/>
    </source>
</evidence>
<dbReference type="PROSITE" id="PS50054">
    <property type="entry name" value="TYR_PHOSPHATASE_DUAL"/>
    <property type="match status" value="1"/>
</dbReference>
<dbReference type="RefSeq" id="XP_019862128.1">
    <property type="nucleotide sequence ID" value="XM_020006569.1"/>
</dbReference>
<evidence type="ECO:0000256" key="3">
    <source>
        <dbReference type="ARBA" id="ARBA00022516"/>
    </source>
</evidence>
<dbReference type="GO" id="GO:0016020">
    <property type="term" value="C:membrane"/>
    <property type="evidence" value="ECO:0007669"/>
    <property type="project" value="UniProtKB-SubCell"/>
</dbReference>
<dbReference type="InterPro" id="IPR029021">
    <property type="entry name" value="Prot-tyrosine_phosphatase-like"/>
</dbReference>
<evidence type="ECO:0000256" key="4">
    <source>
        <dbReference type="ARBA" id="ARBA00022801"/>
    </source>
</evidence>
<evidence type="ECO:0000256" key="17">
    <source>
        <dbReference type="ARBA" id="ARBA00069309"/>
    </source>
</evidence>
<feature type="domain" description="Tyrosine-protein phosphatase" evidence="18">
    <location>
        <begin position="47"/>
        <end position="197"/>
    </location>
</feature>
<dbReference type="CDD" id="cd14524">
    <property type="entry name" value="PTPMT1"/>
    <property type="match status" value="1"/>
</dbReference>
<comment type="catalytic activity">
    <reaction evidence="15">
        <text>1,2-di-(9Z-octadecenoyl)-sn-glycero-3-phospho-(1'-sn-glycerol-3'-phosphate) + H2O = 1,2-di-(9Z-octadecenoyl)-sn-glycero-3-phospho-(1'-sn-glycerol) + phosphate</text>
        <dbReference type="Rhea" id="RHEA:42304"/>
        <dbReference type="ChEBI" id="CHEBI:15377"/>
        <dbReference type="ChEBI" id="CHEBI:43474"/>
        <dbReference type="ChEBI" id="CHEBI:75163"/>
        <dbReference type="ChEBI" id="CHEBI:78907"/>
    </reaction>
    <physiologicalReaction direction="left-to-right" evidence="15">
        <dbReference type="Rhea" id="RHEA:42305"/>
    </physiologicalReaction>
</comment>
<evidence type="ECO:0000256" key="15">
    <source>
        <dbReference type="ARBA" id="ARBA00052632"/>
    </source>
</evidence>
<dbReference type="PANTHER" id="PTHR46712:SF1">
    <property type="entry name" value="PHOSPHATIDYLGLYCEROPHOSPHATASE AND PROTEIN-TYROSINE PHOSPHATASE 1"/>
    <property type="match status" value="1"/>
</dbReference>
<comment type="pathway">
    <text evidence="10">Phospholipid metabolism; phosphatidylglycerol biosynthesis; phosphatidylglycerol from CDP-diacylglycerol: step 2/2.</text>
</comment>
<dbReference type="GO" id="GO:0008962">
    <property type="term" value="F:phosphatidylglycerophosphatase activity"/>
    <property type="evidence" value="ECO:0007669"/>
    <property type="project" value="UniProtKB-EC"/>
</dbReference>
<keyword evidence="4" id="KW-0378">Hydrolase</keyword>
<evidence type="ECO:0000256" key="8">
    <source>
        <dbReference type="ARBA" id="ARBA00023209"/>
    </source>
</evidence>
<dbReference type="InterPro" id="IPR000387">
    <property type="entry name" value="Tyr_Pase_dom"/>
</dbReference>
<dbReference type="GO" id="GO:0004439">
    <property type="term" value="F:phosphatidylinositol-4,5-bisphosphate 5-phosphatase activity"/>
    <property type="evidence" value="ECO:0007669"/>
    <property type="project" value="TreeGrafter"/>
</dbReference>
<evidence type="ECO:0000256" key="12">
    <source>
        <dbReference type="ARBA" id="ARBA00050944"/>
    </source>
</evidence>
<evidence type="ECO:0000256" key="1">
    <source>
        <dbReference type="ARBA" id="ARBA00004370"/>
    </source>
</evidence>
<evidence type="ECO:0000256" key="7">
    <source>
        <dbReference type="ARBA" id="ARBA00023136"/>
    </source>
</evidence>
<dbReference type="Gene3D" id="3.90.190.10">
    <property type="entry name" value="Protein tyrosine phosphatase superfamily"/>
    <property type="match status" value="1"/>
</dbReference>
<feature type="domain" description="Tyrosine specific protein phosphatases" evidence="19">
    <location>
        <begin position="118"/>
        <end position="186"/>
    </location>
</feature>
<evidence type="ECO:0000256" key="16">
    <source>
        <dbReference type="ARBA" id="ARBA00052780"/>
    </source>
</evidence>
<evidence type="ECO:0000259" key="18">
    <source>
        <dbReference type="PROSITE" id="PS50054"/>
    </source>
</evidence>
<comment type="pathway">
    <text evidence="2">Lipid metabolism.</text>
</comment>
<dbReference type="PROSITE" id="PS00383">
    <property type="entry name" value="TYR_PHOSPHATASE_1"/>
    <property type="match status" value="1"/>
</dbReference>
<keyword evidence="3" id="KW-0444">Lipid biosynthesis</keyword>
<reference evidence="20" key="2">
    <citation type="submission" date="2024-06" db="UniProtKB">
        <authorList>
            <consortium name="EnsemblMetazoa"/>
        </authorList>
    </citation>
    <scope>IDENTIFICATION</scope>
</reference>
<organism evidence="20 21">
    <name type="scientific">Amphimedon queenslandica</name>
    <name type="common">Sponge</name>
    <dbReference type="NCBI Taxonomy" id="400682"/>
    <lineage>
        <taxon>Eukaryota</taxon>
        <taxon>Metazoa</taxon>
        <taxon>Porifera</taxon>
        <taxon>Demospongiae</taxon>
        <taxon>Heteroscleromorpha</taxon>
        <taxon>Haplosclerida</taxon>
        <taxon>Niphatidae</taxon>
        <taxon>Amphimedon</taxon>
    </lineage>
</organism>
<dbReference type="InterPro" id="IPR042165">
    <property type="entry name" value="PTPMT1"/>
</dbReference>